<reference evidence="9" key="1">
    <citation type="journal article" date="2020" name="mSystems">
        <title>Genome- and Community-Level Interaction Insights into Carbon Utilization and Element Cycling Functions of Hydrothermarchaeota in Hydrothermal Sediment.</title>
        <authorList>
            <person name="Zhou Z."/>
            <person name="Liu Y."/>
            <person name="Xu W."/>
            <person name="Pan J."/>
            <person name="Luo Z.H."/>
            <person name="Li M."/>
        </authorList>
    </citation>
    <scope>NUCLEOTIDE SEQUENCE [LARGE SCALE GENOMIC DNA]</scope>
    <source>
        <strain evidence="9">SpSt-488</strain>
    </source>
</reference>
<dbReference type="InterPro" id="IPR045853">
    <property type="entry name" value="Pep_chain_release_fac_I_sf"/>
</dbReference>
<evidence type="ECO:0000256" key="4">
    <source>
        <dbReference type="ARBA" id="ARBA00022917"/>
    </source>
</evidence>
<dbReference type="SMART" id="SM00937">
    <property type="entry name" value="PCRF"/>
    <property type="match status" value="1"/>
</dbReference>
<organism evidence="9">
    <name type="scientific">candidate division WOR-3 bacterium</name>
    <dbReference type="NCBI Taxonomy" id="2052148"/>
    <lineage>
        <taxon>Bacteria</taxon>
        <taxon>Bacteria division WOR-3</taxon>
    </lineage>
</organism>
<dbReference type="GO" id="GO:0005737">
    <property type="term" value="C:cytoplasm"/>
    <property type="evidence" value="ECO:0007669"/>
    <property type="project" value="UniProtKB-SubCell"/>
</dbReference>
<dbReference type="PROSITE" id="PS00745">
    <property type="entry name" value="RF_PROK_I"/>
    <property type="match status" value="1"/>
</dbReference>
<name>A0A7C4CBC2_UNCW3</name>
<evidence type="ECO:0000256" key="1">
    <source>
        <dbReference type="ARBA" id="ARBA00002986"/>
    </source>
</evidence>
<dbReference type="Gene3D" id="6.10.140.1950">
    <property type="match status" value="1"/>
</dbReference>
<dbReference type="Pfam" id="PF00472">
    <property type="entry name" value="RF-1"/>
    <property type="match status" value="1"/>
</dbReference>
<dbReference type="InterPro" id="IPR005139">
    <property type="entry name" value="PCRF"/>
</dbReference>
<dbReference type="Pfam" id="PF03462">
    <property type="entry name" value="PCRF"/>
    <property type="match status" value="1"/>
</dbReference>
<keyword evidence="5" id="KW-0963">Cytoplasm</keyword>
<dbReference type="SUPFAM" id="SSF75620">
    <property type="entry name" value="Release factor"/>
    <property type="match status" value="1"/>
</dbReference>
<dbReference type="PANTHER" id="PTHR43804">
    <property type="entry name" value="LD18447P"/>
    <property type="match status" value="1"/>
</dbReference>
<comment type="subcellular location">
    <subcellularLocation>
        <location evidence="5">Cytoplasm</location>
    </subcellularLocation>
</comment>
<dbReference type="FunFam" id="3.30.160.20:FF:000004">
    <property type="entry name" value="Peptide chain release factor 1"/>
    <property type="match status" value="1"/>
</dbReference>
<dbReference type="InterPro" id="IPR000352">
    <property type="entry name" value="Pep_chain_release_fac_I"/>
</dbReference>
<dbReference type="HAMAP" id="MF_00093">
    <property type="entry name" value="Rel_fac_1"/>
    <property type="match status" value="1"/>
</dbReference>
<comment type="function">
    <text evidence="1 5">Peptide chain release factor 1 directs the termination of translation in response to the peptide chain termination codons UAG and UAA.</text>
</comment>
<dbReference type="EMBL" id="DSUT01000122">
    <property type="protein sequence ID" value="HGK28466.1"/>
    <property type="molecule type" value="Genomic_DNA"/>
</dbReference>
<dbReference type="AlphaFoldDB" id="A0A7C4CBC2"/>
<dbReference type="GO" id="GO:0016149">
    <property type="term" value="F:translation release factor activity, codon specific"/>
    <property type="evidence" value="ECO:0007669"/>
    <property type="project" value="UniProtKB-UniRule"/>
</dbReference>
<evidence type="ECO:0000256" key="6">
    <source>
        <dbReference type="NCBIfam" id="TIGR00019"/>
    </source>
</evidence>
<sequence length="365" mass="41251">MPTPAVELKSRFRPLELRAAEIEAMLADPKVIANIPRLQELTREHRRLKAALARLEEYERMEREALDAAELVQSAEDPEIRELAEAEVARLAACLDRLGTELEQALRPRPADWSKGCIVEIRAAAGGEEAALFAADLFRMYSRFAEQHGLRIDVINTSPSELKGLREVIFEVEGEEPFRFFRFESGVHRVQRVPETEAAGRIHTSTVTVAVLPEPEEVELKLNPDEIKMDTFRAGGHGGQNVNKVSSAVRLTHVPTGIVVVCQDERSQGRNRMKAMKVLAARLLEIKRREEQSRTVATRRRQIGTGERSEKIRTYNFPQNRVTDHRIGLSLHNLDAIIEGRLDSLFEALERAELEMTDDKQPGKS</sequence>
<gene>
    <name evidence="5" type="primary">prfA</name>
    <name evidence="9" type="ORF">ENS41_05870</name>
</gene>
<comment type="similarity">
    <text evidence="2 5">Belongs to the prokaryotic/mitochondrial release factor family.</text>
</comment>
<dbReference type="NCBIfam" id="TIGR00019">
    <property type="entry name" value="prfA"/>
    <property type="match status" value="1"/>
</dbReference>
<evidence type="ECO:0000256" key="3">
    <source>
        <dbReference type="ARBA" id="ARBA00022481"/>
    </source>
</evidence>
<evidence type="ECO:0000259" key="8">
    <source>
        <dbReference type="PROSITE" id="PS00745"/>
    </source>
</evidence>
<dbReference type="FunFam" id="3.30.70.1660:FF:000002">
    <property type="entry name" value="Peptide chain release factor 1"/>
    <property type="match status" value="1"/>
</dbReference>
<feature type="modified residue" description="N5-methylglutamine" evidence="5">
    <location>
        <position position="240"/>
    </location>
</feature>
<keyword evidence="3 5" id="KW-0488">Methylation</keyword>
<dbReference type="InterPro" id="IPR050057">
    <property type="entry name" value="Prokaryotic/Mito_RF"/>
</dbReference>
<dbReference type="Gene3D" id="3.30.70.1660">
    <property type="match status" value="2"/>
</dbReference>
<comment type="caution">
    <text evidence="9">The sequence shown here is derived from an EMBL/GenBank/DDBJ whole genome shotgun (WGS) entry which is preliminary data.</text>
</comment>
<dbReference type="Gene3D" id="3.30.160.20">
    <property type="match status" value="1"/>
</dbReference>
<evidence type="ECO:0000256" key="5">
    <source>
        <dbReference type="HAMAP-Rule" id="MF_00093"/>
    </source>
</evidence>
<dbReference type="NCBIfam" id="NF001859">
    <property type="entry name" value="PRK00591.1"/>
    <property type="match status" value="1"/>
</dbReference>
<proteinExistence type="inferred from homology"/>
<dbReference type="PANTHER" id="PTHR43804:SF7">
    <property type="entry name" value="LD18447P"/>
    <property type="match status" value="1"/>
</dbReference>
<feature type="coiled-coil region" evidence="7">
    <location>
        <begin position="38"/>
        <end position="68"/>
    </location>
</feature>
<accession>A0A7C4CBC2</accession>
<evidence type="ECO:0000313" key="9">
    <source>
        <dbReference type="EMBL" id="HGK28466.1"/>
    </source>
</evidence>
<evidence type="ECO:0000256" key="7">
    <source>
        <dbReference type="SAM" id="Coils"/>
    </source>
</evidence>
<keyword evidence="7" id="KW-0175">Coiled coil</keyword>
<feature type="domain" description="Prokaryotic-type class I peptide chain release factors" evidence="8">
    <location>
        <begin position="233"/>
        <end position="249"/>
    </location>
</feature>
<dbReference type="InterPro" id="IPR004373">
    <property type="entry name" value="RF-1"/>
</dbReference>
<protein>
    <recommendedName>
        <fullName evidence="5 6">Peptide chain release factor 1</fullName>
        <shortName evidence="5">RF-1</shortName>
    </recommendedName>
</protein>
<keyword evidence="4 5" id="KW-0648">Protein biosynthesis</keyword>
<comment type="PTM">
    <text evidence="5">Methylated by PrmC. Methylation increases the termination efficiency of RF1.</text>
</comment>
<evidence type="ECO:0000256" key="2">
    <source>
        <dbReference type="ARBA" id="ARBA00010835"/>
    </source>
</evidence>